<feature type="compositionally biased region" description="Gly residues" evidence="1">
    <location>
        <begin position="43"/>
        <end position="52"/>
    </location>
</feature>
<dbReference type="AlphaFoldDB" id="A0A6A7AX08"/>
<keyword evidence="3" id="KW-1185">Reference proteome</keyword>
<reference evidence="2" key="1">
    <citation type="submission" date="2020-01" db="EMBL/GenBank/DDBJ databases">
        <authorList>
            <consortium name="DOE Joint Genome Institute"/>
            <person name="Haridas S."/>
            <person name="Albert R."/>
            <person name="Binder M."/>
            <person name="Bloem J."/>
            <person name="Labutti K."/>
            <person name="Salamov A."/>
            <person name="Andreopoulos B."/>
            <person name="Baker S.E."/>
            <person name="Barry K."/>
            <person name="Bills G."/>
            <person name="Bluhm B.H."/>
            <person name="Cannon C."/>
            <person name="Castanera R."/>
            <person name="Culley D.E."/>
            <person name="Daum C."/>
            <person name="Ezra D."/>
            <person name="Gonzalez J.B."/>
            <person name="Henrissat B."/>
            <person name="Kuo A."/>
            <person name="Liang C."/>
            <person name="Lipzen A."/>
            <person name="Lutzoni F."/>
            <person name="Magnuson J."/>
            <person name="Mondo S."/>
            <person name="Nolan M."/>
            <person name="Ohm R."/>
            <person name="Pangilinan J."/>
            <person name="Park H.-J."/>
            <person name="Ramirez L."/>
            <person name="Alfaro M."/>
            <person name="Sun H."/>
            <person name="Tritt A."/>
            <person name="Yoshinaga Y."/>
            <person name="Zwiers L.-H."/>
            <person name="Turgeon B.G."/>
            <person name="Goodwin S.B."/>
            <person name="Spatafora J.W."/>
            <person name="Crous P.W."/>
            <person name="Grigoriev I.V."/>
        </authorList>
    </citation>
    <scope>NUCLEOTIDE SEQUENCE</scope>
    <source>
        <strain evidence="2">IPT5</strain>
    </source>
</reference>
<name>A0A6A7AX08_9PLEO</name>
<evidence type="ECO:0000313" key="3">
    <source>
        <dbReference type="Proteomes" id="UP000799423"/>
    </source>
</evidence>
<feature type="compositionally biased region" description="Low complexity" evidence="1">
    <location>
        <begin position="33"/>
        <end position="42"/>
    </location>
</feature>
<sequence>MVREYGNSLKDVTGAQGSRATTKGNPLGLSTNGSGAMSSLSSVGGGGGGGVKKGSASNPLGL</sequence>
<feature type="compositionally biased region" description="Low complexity" evidence="1">
    <location>
        <begin position="53"/>
        <end position="62"/>
    </location>
</feature>
<organism evidence="2 3">
    <name type="scientific">Plenodomus tracheiphilus IPT5</name>
    <dbReference type="NCBI Taxonomy" id="1408161"/>
    <lineage>
        <taxon>Eukaryota</taxon>
        <taxon>Fungi</taxon>
        <taxon>Dikarya</taxon>
        <taxon>Ascomycota</taxon>
        <taxon>Pezizomycotina</taxon>
        <taxon>Dothideomycetes</taxon>
        <taxon>Pleosporomycetidae</taxon>
        <taxon>Pleosporales</taxon>
        <taxon>Pleosporineae</taxon>
        <taxon>Leptosphaeriaceae</taxon>
        <taxon>Plenodomus</taxon>
    </lineage>
</organism>
<protein>
    <submittedName>
        <fullName evidence="2">Uncharacterized protein</fullName>
    </submittedName>
</protein>
<accession>A0A6A7AX08</accession>
<dbReference type="OrthoDB" id="3791134at2759"/>
<gene>
    <name evidence="2" type="ORF">T440DRAFT_470640</name>
</gene>
<evidence type="ECO:0000256" key="1">
    <source>
        <dbReference type="SAM" id="MobiDB-lite"/>
    </source>
</evidence>
<proteinExistence type="predicted"/>
<feature type="region of interest" description="Disordered" evidence="1">
    <location>
        <begin position="1"/>
        <end position="62"/>
    </location>
</feature>
<evidence type="ECO:0000313" key="2">
    <source>
        <dbReference type="EMBL" id="KAF2847811.1"/>
    </source>
</evidence>
<feature type="compositionally biased region" description="Polar residues" evidence="1">
    <location>
        <begin position="15"/>
        <end position="32"/>
    </location>
</feature>
<dbReference type="EMBL" id="MU006322">
    <property type="protein sequence ID" value="KAF2847811.1"/>
    <property type="molecule type" value="Genomic_DNA"/>
</dbReference>
<dbReference type="Proteomes" id="UP000799423">
    <property type="component" value="Unassembled WGS sequence"/>
</dbReference>